<dbReference type="InterPro" id="IPR036322">
    <property type="entry name" value="WD40_repeat_dom_sf"/>
</dbReference>
<name>A0A6J4JVD1_9SPHI</name>
<sequence>MIILINQCTITRLTNTQSPNTPIPTSMQTHTPRIHWLPALLLVLAVLSGCSADKSSEIAPNANNGTGGSLARFAIVDNHLYTVSNSRLKVFDVSQPQLPRQVQDVKLGFNIETIFPYNGMLFIGSRTGMQIYDNTNPVQPVKLSEYRHVQSCDPVVVQGSYAYVTLRDGTDCRFGQNMLDVINIANPRVPVLERTFPMLNPHGLGIDGNVLFVCEGDHGLKVFDATDPVNLVEKQFIKNIRTYDVIPRNKVLLVVGKDGLMQYDYRDADTLKLLSMIPLAN</sequence>
<protein>
    <recommendedName>
        <fullName evidence="2">LVIVD repeat-containing protein</fullName>
    </recommendedName>
</protein>
<proteinExistence type="predicted"/>
<dbReference type="Pfam" id="PF08309">
    <property type="entry name" value="LVIVD"/>
    <property type="match status" value="1"/>
</dbReference>
<gene>
    <name evidence="1" type="ORF">AVDCRST_MAG56-4362</name>
</gene>
<evidence type="ECO:0000313" key="1">
    <source>
        <dbReference type="EMBL" id="CAA9288530.1"/>
    </source>
</evidence>
<dbReference type="AlphaFoldDB" id="A0A6J4JVD1"/>
<dbReference type="SUPFAM" id="SSF50978">
    <property type="entry name" value="WD40 repeat-like"/>
    <property type="match status" value="1"/>
</dbReference>
<dbReference type="EMBL" id="CADCTQ010000368">
    <property type="protein sequence ID" value="CAA9288530.1"/>
    <property type="molecule type" value="Genomic_DNA"/>
</dbReference>
<organism evidence="1">
    <name type="scientific">uncultured Cytophagales bacterium</name>
    <dbReference type="NCBI Taxonomy" id="158755"/>
    <lineage>
        <taxon>Bacteria</taxon>
        <taxon>Pseudomonadati</taxon>
        <taxon>Bacteroidota</taxon>
        <taxon>Sphingobacteriia</taxon>
        <taxon>Sphingobacteriales</taxon>
        <taxon>environmental samples</taxon>
    </lineage>
</organism>
<accession>A0A6J4JVD1</accession>
<dbReference type="InterPro" id="IPR013211">
    <property type="entry name" value="LVIVD"/>
</dbReference>
<reference evidence="1" key="1">
    <citation type="submission" date="2020-02" db="EMBL/GenBank/DDBJ databases">
        <authorList>
            <person name="Meier V. D."/>
        </authorList>
    </citation>
    <scope>NUCLEOTIDE SEQUENCE</scope>
    <source>
        <strain evidence="1">AVDCRST_MAG56</strain>
    </source>
</reference>
<evidence type="ECO:0008006" key="2">
    <source>
        <dbReference type="Google" id="ProtNLM"/>
    </source>
</evidence>